<dbReference type="PANTHER" id="PTHR37540">
    <property type="entry name" value="TRANSCRIPTION FACTOR (ACR-2), PUTATIVE-RELATED-RELATED"/>
    <property type="match status" value="1"/>
</dbReference>
<accession>A0ABR4H0A4</accession>
<dbReference type="EMBL" id="JBFXLT010000115">
    <property type="protein sequence ID" value="KAL2808317.1"/>
    <property type="molecule type" value="Genomic_DNA"/>
</dbReference>
<organism evidence="1 2">
    <name type="scientific">Aspergillus granulosus</name>
    <dbReference type="NCBI Taxonomy" id="176169"/>
    <lineage>
        <taxon>Eukaryota</taxon>
        <taxon>Fungi</taxon>
        <taxon>Dikarya</taxon>
        <taxon>Ascomycota</taxon>
        <taxon>Pezizomycotina</taxon>
        <taxon>Eurotiomycetes</taxon>
        <taxon>Eurotiomycetidae</taxon>
        <taxon>Eurotiales</taxon>
        <taxon>Aspergillaceae</taxon>
        <taxon>Aspergillus</taxon>
        <taxon>Aspergillus subgen. Nidulantes</taxon>
    </lineage>
</organism>
<reference evidence="1 2" key="1">
    <citation type="submission" date="2024-07" db="EMBL/GenBank/DDBJ databases">
        <title>Section-level genome sequencing and comparative genomics of Aspergillus sections Usti and Cavernicolus.</title>
        <authorList>
            <consortium name="Lawrence Berkeley National Laboratory"/>
            <person name="Nybo J.L."/>
            <person name="Vesth T.C."/>
            <person name="Theobald S."/>
            <person name="Frisvad J.C."/>
            <person name="Larsen T.O."/>
            <person name="Kjaerboelling I."/>
            <person name="Rothschild-Mancinelli K."/>
            <person name="Lyhne E.K."/>
            <person name="Kogle M.E."/>
            <person name="Barry K."/>
            <person name="Clum A."/>
            <person name="Na H."/>
            <person name="Ledsgaard L."/>
            <person name="Lin J."/>
            <person name="Lipzen A."/>
            <person name="Kuo A."/>
            <person name="Riley R."/>
            <person name="Mondo S."/>
            <person name="Labutti K."/>
            <person name="Haridas S."/>
            <person name="Pangalinan J."/>
            <person name="Salamov A.A."/>
            <person name="Simmons B.A."/>
            <person name="Magnuson J.K."/>
            <person name="Chen J."/>
            <person name="Drula E."/>
            <person name="Henrissat B."/>
            <person name="Wiebenga A."/>
            <person name="Lubbers R.J."/>
            <person name="Gomes A.C."/>
            <person name="Makela M.R."/>
            <person name="Stajich J."/>
            <person name="Grigoriev I.V."/>
            <person name="Mortensen U.H."/>
            <person name="De Vries R.P."/>
            <person name="Baker S.E."/>
            <person name="Andersen M.R."/>
        </authorList>
    </citation>
    <scope>NUCLEOTIDE SEQUENCE [LARGE SCALE GENOMIC DNA]</scope>
    <source>
        <strain evidence="1 2">CBS 588.65</strain>
    </source>
</reference>
<comment type="caution">
    <text evidence="1">The sequence shown here is derived from an EMBL/GenBank/DDBJ whole genome shotgun (WGS) entry which is preliminary data.</text>
</comment>
<dbReference type="Proteomes" id="UP001610334">
    <property type="component" value="Unassembled WGS sequence"/>
</dbReference>
<name>A0ABR4H0A4_9EURO</name>
<keyword evidence="2" id="KW-1185">Reference proteome</keyword>
<evidence type="ECO:0000313" key="1">
    <source>
        <dbReference type="EMBL" id="KAL2808317.1"/>
    </source>
</evidence>
<protein>
    <submittedName>
        <fullName evidence="1">Uncharacterized protein</fullName>
    </submittedName>
</protein>
<gene>
    <name evidence="1" type="ORF">BJX63DRAFT_39051</name>
</gene>
<proteinExistence type="predicted"/>
<sequence length="194" mass="22536">MHSTMKIISRPFDDLSDISRLQLYSLRSLRLQITNDLFVLLQYELLSTHYEKSNNDLNEPLRLLLIIYLFIRVAHFQNLPIIRCMTETLRENQVGLAYFQNTAPDLLFWVLFIGGMVSQGYRSHPWFVHHLADMAPLLGLVEWTGHVRPMLGEFFYTDKAGQTGAEDLWSEVRVLAGSHRHIAPKPRLLGFTMH</sequence>
<dbReference type="PANTHER" id="PTHR37540:SF5">
    <property type="entry name" value="TRANSCRIPTION FACTOR DOMAIN-CONTAINING PROTEIN"/>
    <property type="match status" value="1"/>
</dbReference>
<evidence type="ECO:0000313" key="2">
    <source>
        <dbReference type="Proteomes" id="UP001610334"/>
    </source>
</evidence>